<proteinExistence type="predicted"/>
<name>A0ABY3PC08_9STAP</name>
<feature type="transmembrane region" description="Helical" evidence="1">
    <location>
        <begin position="6"/>
        <end position="22"/>
    </location>
</feature>
<keyword evidence="1" id="KW-1133">Transmembrane helix</keyword>
<evidence type="ECO:0000313" key="3">
    <source>
        <dbReference type="Proteomes" id="UP001197626"/>
    </source>
</evidence>
<sequence length="53" mass="6072">MTVLINLLFVLVIISYSIYVLVRHFKKAKQGHCRACDMDGHCDTSSLPKHLQK</sequence>
<keyword evidence="1" id="KW-0812">Transmembrane</keyword>
<reference evidence="2 3" key="1">
    <citation type="journal article" date="2022" name="Pathogens">
        <title>Staphylococcus ratti sp. nov. Isolated from a Lab Rat.</title>
        <authorList>
            <person name="Kovarovic V."/>
            <person name="Sedlacek I."/>
            <person name="Petras P."/>
            <person name="Kralova S."/>
            <person name="Maslanova I."/>
            <person name="Svec P."/>
            <person name="Neumann-Schaal M."/>
            <person name="Botka T."/>
            <person name="Gelbicova T."/>
            <person name="Stankova E."/>
            <person name="Doskar J."/>
            <person name="Pantucek R."/>
        </authorList>
    </citation>
    <scope>NUCLEOTIDE SEQUENCE [LARGE SCALE GENOMIC DNA]</scope>
    <source>
        <strain evidence="2 3">CCM 9025</strain>
    </source>
</reference>
<evidence type="ECO:0000313" key="2">
    <source>
        <dbReference type="EMBL" id="UEX89835.1"/>
    </source>
</evidence>
<accession>A0ABY3PC08</accession>
<dbReference type="RefSeq" id="WP_229292340.1">
    <property type="nucleotide sequence ID" value="NZ_CP086654.1"/>
</dbReference>
<protein>
    <submittedName>
        <fullName evidence="2">FeoB-associated Cys-rich membrane protein</fullName>
    </submittedName>
</protein>
<dbReference type="Proteomes" id="UP001197626">
    <property type="component" value="Chromosome"/>
</dbReference>
<organism evidence="2 3">
    <name type="scientific">Staphylococcus ratti</name>
    <dbReference type="NCBI Taxonomy" id="2892440"/>
    <lineage>
        <taxon>Bacteria</taxon>
        <taxon>Bacillati</taxon>
        <taxon>Bacillota</taxon>
        <taxon>Bacilli</taxon>
        <taxon>Bacillales</taxon>
        <taxon>Staphylococcaceae</taxon>
        <taxon>Staphylococcus</taxon>
    </lineage>
</organism>
<keyword evidence="3" id="KW-1185">Reference proteome</keyword>
<gene>
    <name evidence="2" type="ORF">LN051_09750</name>
</gene>
<keyword evidence="1" id="KW-0472">Membrane</keyword>
<dbReference type="EMBL" id="CP086654">
    <property type="protein sequence ID" value="UEX89835.1"/>
    <property type="molecule type" value="Genomic_DNA"/>
</dbReference>
<evidence type="ECO:0000256" key="1">
    <source>
        <dbReference type="SAM" id="Phobius"/>
    </source>
</evidence>